<feature type="region of interest" description="Disordered" evidence="1">
    <location>
        <begin position="69"/>
        <end position="102"/>
    </location>
</feature>
<sequence>MVPRRIPRYKIKLVIDQSKHAMPKLIHLEIHTRIILILLEPFNSYKITICVCINLSLWRARLGKAHEAATPSDAQVSSGDGMAEQGAKLSSEGGKKEAKKRKGEKIEMFCLWNPVTSQFYFTQADPE</sequence>
<gene>
    <name evidence="2" type="ORF">KOW79_010249</name>
</gene>
<organism evidence="2 3">
    <name type="scientific">Hemibagrus wyckioides</name>
    <dbReference type="NCBI Taxonomy" id="337641"/>
    <lineage>
        <taxon>Eukaryota</taxon>
        <taxon>Metazoa</taxon>
        <taxon>Chordata</taxon>
        <taxon>Craniata</taxon>
        <taxon>Vertebrata</taxon>
        <taxon>Euteleostomi</taxon>
        <taxon>Actinopterygii</taxon>
        <taxon>Neopterygii</taxon>
        <taxon>Teleostei</taxon>
        <taxon>Ostariophysi</taxon>
        <taxon>Siluriformes</taxon>
        <taxon>Bagridae</taxon>
        <taxon>Hemibagrus</taxon>
    </lineage>
</organism>
<dbReference type="AlphaFoldDB" id="A0A9D3NT53"/>
<keyword evidence="3" id="KW-1185">Reference proteome</keyword>
<dbReference type="Proteomes" id="UP000824219">
    <property type="component" value="Linkage Group LG11"/>
</dbReference>
<evidence type="ECO:0000256" key="1">
    <source>
        <dbReference type="SAM" id="MobiDB-lite"/>
    </source>
</evidence>
<accession>A0A9D3NT53</accession>
<name>A0A9D3NT53_9TELE</name>
<proteinExistence type="predicted"/>
<protein>
    <submittedName>
        <fullName evidence="2">Uncharacterized protein</fullName>
    </submittedName>
</protein>
<evidence type="ECO:0000313" key="2">
    <source>
        <dbReference type="EMBL" id="KAG7326848.1"/>
    </source>
</evidence>
<evidence type="ECO:0000313" key="3">
    <source>
        <dbReference type="Proteomes" id="UP000824219"/>
    </source>
</evidence>
<comment type="caution">
    <text evidence="2">The sequence shown here is derived from an EMBL/GenBank/DDBJ whole genome shotgun (WGS) entry which is preliminary data.</text>
</comment>
<dbReference type="EMBL" id="JAHKSW010000011">
    <property type="protein sequence ID" value="KAG7326848.1"/>
    <property type="molecule type" value="Genomic_DNA"/>
</dbReference>
<reference evidence="2 3" key="1">
    <citation type="submission" date="2021-06" db="EMBL/GenBank/DDBJ databases">
        <title>Chromosome-level genome assembly of the red-tail catfish (Hemibagrus wyckioides).</title>
        <authorList>
            <person name="Shao F."/>
        </authorList>
    </citation>
    <scope>NUCLEOTIDE SEQUENCE [LARGE SCALE GENOMIC DNA]</scope>
    <source>
        <strain evidence="2">EC202008001</strain>
        <tissue evidence="2">Blood</tissue>
    </source>
</reference>